<dbReference type="PROSITE" id="PS50835">
    <property type="entry name" value="IG_LIKE"/>
    <property type="match status" value="2"/>
</dbReference>
<evidence type="ECO:0000313" key="11">
    <source>
        <dbReference type="Proteomes" id="UP000265140"/>
    </source>
</evidence>
<dbReference type="SUPFAM" id="SSF48726">
    <property type="entry name" value="Immunoglobulin"/>
    <property type="match status" value="2"/>
</dbReference>
<dbReference type="InterPro" id="IPR013106">
    <property type="entry name" value="Ig_V-set"/>
</dbReference>
<evidence type="ECO:0000313" key="10">
    <source>
        <dbReference type="Ensembl" id="ENSELUP00000090820.1"/>
    </source>
</evidence>
<feature type="signal peptide" evidence="8">
    <location>
        <begin position="1"/>
        <end position="23"/>
    </location>
</feature>
<protein>
    <recommendedName>
        <fullName evidence="9">Ig-like domain-containing protein</fullName>
    </recommendedName>
</protein>
<dbReference type="GO" id="GO:0009897">
    <property type="term" value="C:external side of plasma membrane"/>
    <property type="evidence" value="ECO:0007669"/>
    <property type="project" value="TreeGrafter"/>
</dbReference>
<evidence type="ECO:0000256" key="4">
    <source>
        <dbReference type="ARBA" id="ARBA00023157"/>
    </source>
</evidence>
<dbReference type="Gene3D" id="2.60.40.10">
    <property type="entry name" value="Immunoglobulins"/>
    <property type="match status" value="2"/>
</dbReference>
<dbReference type="GO" id="GO:0005102">
    <property type="term" value="F:signaling receptor binding"/>
    <property type="evidence" value="ECO:0007669"/>
    <property type="project" value="TreeGrafter"/>
</dbReference>
<keyword evidence="7" id="KW-0812">Transmembrane</keyword>
<organism evidence="10 11">
    <name type="scientific">Esox lucius</name>
    <name type="common">Northern pike</name>
    <dbReference type="NCBI Taxonomy" id="8010"/>
    <lineage>
        <taxon>Eukaryota</taxon>
        <taxon>Metazoa</taxon>
        <taxon>Chordata</taxon>
        <taxon>Craniata</taxon>
        <taxon>Vertebrata</taxon>
        <taxon>Euteleostomi</taxon>
        <taxon>Actinopterygii</taxon>
        <taxon>Neopterygii</taxon>
        <taxon>Teleostei</taxon>
        <taxon>Protacanthopterygii</taxon>
        <taxon>Esociformes</taxon>
        <taxon>Esocidae</taxon>
        <taxon>Esox</taxon>
    </lineage>
</organism>
<keyword evidence="2 8" id="KW-0732">Signal</keyword>
<dbReference type="InterPro" id="IPR050504">
    <property type="entry name" value="IgSF_BTN/MOG"/>
</dbReference>
<dbReference type="AlphaFoldDB" id="A0AAY5KRA0"/>
<evidence type="ECO:0000259" key="9">
    <source>
        <dbReference type="PROSITE" id="PS50835"/>
    </source>
</evidence>
<dbReference type="Pfam" id="PF22705">
    <property type="entry name" value="C2-set_3"/>
    <property type="match status" value="1"/>
</dbReference>
<proteinExistence type="predicted"/>
<dbReference type="GO" id="GO:0050852">
    <property type="term" value="P:T cell receptor signaling pathway"/>
    <property type="evidence" value="ECO:0007669"/>
    <property type="project" value="TreeGrafter"/>
</dbReference>
<keyword evidence="11" id="KW-1185">Reference proteome</keyword>
<dbReference type="FunFam" id="2.60.40.10:FF:000142">
    <property type="entry name" value="V-set domain-containing T-cell activation inhibitor 1"/>
    <property type="match status" value="1"/>
</dbReference>
<dbReference type="InterPro" id="IPR053896">
    <property type="entry name" value="BTN3A2-like_Ig-C"/>
</dbReference>
<dbReference type="InterPro" id="IPR003599">
    <property type="entry name" value="Ig_sub"/>
</dbReference>
<keyword evidence="7" id="KW-1133">Transmembrane helix</keyword>
<dbReference type="InterPro" id="IPR036179">
    <property type="entry name" value="Ig-like_dom_sf"/>
</dbReference>
<comment type="subcellular location">
    <subcellularLocation>
        <location evidence="1">Membrane</location>
    </subcellularLocation>
</comment>
<reference evidence="10" key="2">
    <citation type="submission" date="2025-08" db="UniProtKB">
        <authorList>
            <consortium name="Ensembl"/>
        </authorList>
    </citation>
    <scope>IDENTIFICATION</scope>
</reference>
<evidence type="ECO:0000256" key="8">
    <source>
        <dbReference type="SAM" id="SignalP"/>
    </source>
</evidence>
<sequence length="321" mass="35958">MKSSTWYFLVWCIGFSLITTGLSQLQVVGQKEPIIALLGDDVILPCFLRPSTSAVDQTVEWQRRDLTPKEVHYYSDGRDNPDVHNPVYKGRTRLFEEELKSGNMSLKLTGVKHTDNGFFTCFVPKLVSTVKTSVIQLIVGAVSQPVISIVGPKDYGVVLKCDSGGWYPEPEMTWEDSDGNILPGGPTETETDSESRYTVRGHVTIQKTDNNMFTCRVQQHQINHKMETQIIVPGGVFPWSRGQKAGLIIGVLALLAVAVLVGLFIWRKQKKEKAELKRELGKWTVLCVVTLWVNKKHPSLAEVCKNKHQVPQNHVGKCVMV</sequence>
<evidence type="ECO:0000256" key="6">
    <source>
        <dbReference type="ARBA" id="ARBA00023319"/>
    </source>
</evidence>
<dbReference type="GO" id="GO:1903037">
    <property type="term" value="P:regulation of leukocyte cell-cell adhesion"/>
    <property type="evidence" value="ECO:0007669"/>
    <property type="project" value="UniProtKB-ARBA"/>
</dbReference>
<keyword evidence="6" id="KW-0393">Immunoglobulin domain</keyword>
<dbReference type="InterPro" id="IPR013783">
    <property type="entry name" value="Ig-like_fold"/>
</dbReference>
<evidence type="ECO:0000256" key="5">
    <source>
        <dbReference type="ARBA" id="ARBA00023180"/>
    </source>
</evidence>
<dbReference type="GeneTree" id="ENSGT01050000244843"/>
<feature type="domain" description="Ig-like" evidence="9">
    <location>
        <begin position="124"/>
        <end position="231"/>
    </location>
</feature>
<dbReference type="InterPro" id="IPR007110">
    <property type="entry name" value="Ig-like_dom"/>
</dbReference>
<reference evidence="10 11" key="1">
    <citation type="submission" date="2020-02" db="EMBL/GenBank/DDBJ databases">
        <title>Esox lucius (northern pike) genome, fEsoLuc1, primary haplotype.</title>
        <authorList>
            <person name="Myers G."/>
            <person name="Karagic N."/>
            <person name="Meyer A."/>
            <person name="Pippel M."/>
            <person name="Reichard M."/>
            <person name="Winkler S."/>
            <person name="Tracey A."/>
            <person name="Sims Y."/>
            <person name="Howe K."/>
            <person name="Rhie A."/>
            <person name="Formenti G."/>
            <person name="Durbin R."/>
            <person name="Fedrigo O."/>
            <person name="Jarvis E.D."/>
        </authorList>
    </citation>
    <scope>NUCLEOTIDE SEQUENCE [LARGE SCALE GENOMIC DNA]</scope>
</reference>
<keyword evidence="3 7" id="KW-0472">Membrane</keyword>
<dbReference type="PANTHER" id="PTHR24100">
    <property type="entry name" value="BUTYROPHILIN"/>
    <property type="match status" value="1"/>
</dbReference>
<dbReference type="Proteomes" id="UP000265140">
    <property type="component" value="Chromosome 24"/>
</dbReference>
<accession>A0AAY5KRA0</accession>
<evidence type="ECO:0000256" key="7">
    <source>
        <dbReference type="SAM" id="Phobius"/>
    </source>
</evidence>
<evidence type="ECO:0000256" key="2">
    <source>
        <dbReference type="ARBA" id="ARBA00022729"/>
    </source>
</evidence>
<reference evidence="10" key="3">
    <citation type="submission" date="2025-09" db="UniProtKB">
        <authorList>
            <consortium name="Ensembl"/>
        </authorList>
    </citation>
    <scope>IDENTIFICATION</scope>
</reference>
<dbReference type="GO" id="GO:0050863">
    <property type="term" value="P:regulation of T cell activation"/>
    <property type="evidence" value="ECO:0007669"/>
    <property type="project" value="UniProtKB-ARBA"/>
</dbReference>
<keyword evidence="4" id="KW-1015">Disulfide bond</keyword>
<dbReference type="Pfam" id="PF07686">
    <property type="entry name" value="V-set"/>
    <property type="match status" value="1"/>
</dbReference>
<evidence type="ECO:0000256" key="1">
    <source>
        <dbReference type="ARBA" id="ARBA00004370"/>
    </source>
</evidence>
<keyword evidence="5" id="KW-0325">Glycoprotein</keyword>
<evidence type="ECO:0000256" key="3">
    <source>
        <dbReference type="ARBA" id="ARBA00023136"/>
    </source>
</evidence>
<name>A0AAY5KRA0_ESOLU</name>
<feature type="chain" id="PRO_5044318454" description="Ig-like domain-containing protein" evidence="8">
    <location>
        <begin position="24"/>
        <end position="321"/>
    </location>
</feature>
<dbReference type="GO" id="GO:0001817">
    <property type="term" value="P:regulation of cytokine production"/>
    <property type="evidence" value="ECO:0007669"/>
    <property type="project" value="TreeGrafter"/>
</dbReference>
<dbReference type="Ensembl" id="ENSELUT00000108987.1">
    <property type="protein sequence ID" value="ENSELUP00000090820.1"/>
    <property type="gene ID" value="ENSELUG00000042544.1"/>
</dbReference>
<feature type="transmembrane region" description="Helical" evidence="7">
    <location>
        <begin position="245"/>
        <end position="266"/>
    </location>
</feature>
<feature type="domain" description="Ig-like" evidence="9">
    <location>
        <begin position="39"/>
        <end position="123"/>
    </location>
</feature>
<dbReference type="SMART" id="SM00409">
    <property type="entry name" value="IG"/>
    <property type="match status" value="2"/>
</dbReference>